<sequence>EIVAFTRKLKSNINREISICGISRPYAESVKYLGVYLDKKMKWVHAPENAVPKGNKHIYAVQVGYREGLGARTPESIVALRSHTETEVDLCCCGMVESDLVVDLETGT</sequence>
<dbReference type="AlphaFoldDB" id="A0A1B6E1D4"/>
<accession>A0A1B6E1D4</accession>
<name>A0A1B6E1D4_9HEMI</name>
<organism evidence="1">
    <name type="scientific">Clastoptera arizonana</name>
    <name type="common">Arizona spittle bug</name>
    <dbReference type="NCBI Taxonomy" id="38151"/>
    <lineage>
        <taxon>Eukaryota</taxon>
        <taxon>Metazoa</taxon>
        <taxon>Ecdysozoa</taxon>
        <taxon>Arthropoda</taxon>
        <taxon>Hexapoda</taxon>
        <taxon>Insecta</taxon>
        <taxon>Pterygota</taxon>
        <taxon>Neoptera</taxon>
        <taxon>Paraneoptera</taxon>
        <taxon>Hemiptera</taxon>
        <taxon>Auchenorrhyncha</taxon>
        <taxon>Cercopoidea</taxon>
        <taxon>Clastopteridae</taxon>
        <taxon>Clastoptera</taxon>
    </lineage>
</organism>
<reference evidence="1" key="1">
    <citation type="submission" date="2015-12" db="EMBL/GenBank/DDBJ databases">
        <title>De novo transcriptome assembly of four potential Pierce s Disease insect vectors from Arizona vineyards.</title>
        <authorList>
            <person name="Tassone E.E."/>
        </authorList>
    </citation>
    <scope>NUCLEOTIDE SEQUENCE</scope>
</reference>
<proteinExistence type="predicted"/>
<gene>
    <name evidence="1" type="ORF">g.44129</name>
</gene>
<feature type="non-terminal residue" evidence="1">
    <location>
        <position position="1"/>
    </location>
</feature>
<evidence type="ECO:0000313" key="1">
    <source>
        <dbReference type="EMBL" id="JAS31730.1"/>
    </source>
</evidence>
<protein>
    <submittedName>
        <fullName evidence="1">Uncharacterized protein</fullName>
    </submittedName>
</protein>
<dbReference type="EMBL" id="GEDC01005568">
    <property type="protein sequence ID" value="JAS31730.1"/>
    <property type="molecule type" value="Transcribed_RNA"/>
</dbReference>